<dbReference type="OrthoDB" id="2903505at2"/>
<dbReference type="InterPro" id="IPR027396">
    <property type="entry name" value="DsrEFH-like"/>
</dbReference>
<dbReference type="EMBL" id="LPVJ01000049">
    <property type="protein sequence ID" value="KUO95512.1"/>
    <property type="molecule type" value="Genomic_DNA"/>
</dbReference>
<protein>
    <submittedName>
        <fullName evidence="1">Uncharacterized protein</fullName>
    </submittedName>
</protein>
<keyword evidence="2" id="KW-1185">Reference proteome</keyword>
<dbReference type="Gene3D" id="3.40.1260.10">
    <property type="entry name" value="DsrEFH-like"/>
    <property type="match status" value="1"/>
</dbReference>
<sequence>MKTGHIVYFIARSERVPHVLKDALRRSTTYEIDLFFDLDGTHALDTRYADQLSKELEINLAALFEQVIQAGIHLYACQMNVMNSCHLHCIDGVEPAGVVTFLECAYRADAVFSY</sequence>
<comment type="caution">
    <text evidence="1">The sequence shown here is derived from an EMBL/GenBank/DDBJ whole genome shotgun (WGS) entry which is preliminary data.</text>
</comment>
<name>A0A101XQ98_9BACL</name>
<organism evidence="1 2">
    <name type="scientific">Ferroacidibacillus organovorans</name>
    <dbReference type="NCBI Taxonomy" id="1765683"/>
    <lineage>
        <taxon>Bacteria</taxon>
        <taxon>Bacillati</taxon>
        <taxon>Bacillota</taxon>
        <taxon>Bacilli</taxon>
        <taxon>Bacillales</taxon>
        <taxon>Alicyclobacillaceae</taxon>
        <taxon>Ferroacidibacillus</taxon>
    </lineage>
</organism>
<reference evidence="1 2" key="1">
    <citation type="submission" date="2015-12" db="EMBL/GenBank/DDBJ databases">
        <title>Draft genome sequence of Acidibacillus ferrooxidans ITV001, isolated from a chalcopyrite acid mine drainage site in Brazil.</title>
        <authorList>
            <person name="Dall'Agnol H."/>
            <person name="Nancucheo I."/>
            <person name="Johnson B."/>
            <person name="Oliveira R."/>
            <person name="Leite L."/>
            <person name="Pylro V."/>
            <person name="Nunes G.L."/>
            <person name="Tzotzos G."/>
            <person name="Fernandes G.R."/>
            <person name="Dutra J."/>
            <person name="Orellana S.C."/>
            <person name="Oliveira G."/>
        </authorList>
    </citation>
    <scope>NUCLEOTIDE SEQUENCE [LARGE SCALE GENOMIC DNA]</scope>
    <source>
        <strain evidence="2">ITV01</strain>
    </source>
</reference>
<accession>A0A101XQ98</accession>
<proteinExistence type="predicted"/>
<dbReference type="AlphaFoldDB" id="A0A101XQ98"/>
<dbReference type="SUPFAM" id="SSF75169">
    <property type="entry name" value="DsrEFH-like"/>
    <property type="match status" value="1"/>
</dbReference>
<dbReference type="Pfam" id="PF13686">
    <property type="entry name" value="DrsE_2"/>
    <property type="match status" value="1"/>
</dbReference>
<dbReference type="RefSeq" id="WP_067717111.1">
    <property type="nucleotide sequence ID" value="NZ_LPVJ01000049.1"/>
</dbReference>
<dbReference type="Proteomes" id="UP000053557">
    <property type="component" value="Unassembled WGS sequence"/>
</dbReference>
<evidence type="ECO:0000313" key="2">
    <source>
        <dbReference type="Proteomes" id="UP000053557"/>
    </source>
</evidence>
<evidence type="ECO:0000313" key="1">
    <source>
        <dbReference type="EMBL" id="KUO95512.1"/>
    </source>
</evidence>
<dbReference type="InterPro" id="IPR032836">
    <property type="entry name" value="DsrE2-like"/>
</dbReference>
<gene>
    <name evidence="1" type="ORF">ATW55_09495</name>
</gene>